<evidence type="ECO:0000313" key="3">
    <source>
        <dbReference type="Proteomes" id="UP001642464"/>
    </source>
</evidence>
<proteinExistence type="predicted"/>
<feature type="region of interest" description="Disordered" evidence="1">
    <location>
        <begin position="317"/>
        <end position="352"/>
    </location>
</feature>
<feature type="region of interest" description="Disordered" evidence="1">
    <location>
        <begin position="671"/>
        <end position="693"/>
    </location>
</feature>
<gene>
    <name evidence="2" type="ORF">SCF082_LOCUS38414</name>
</gene>
<protein>
    <submittedName>
        <fullName evidence="2">Uncharacterized protein</fullName>
    </submittedName>
</protein>
<dbReference type="EMBL" id="CAXAMM010038751">
    <property type="protein sequence ID" value="CAK9080620.1"/>
    <property type="molecule type" value="Genomic_DNA"/>
</dbReference>
<evidence type="ECO:0000256" key="1">
    <source>
        <dbReference type="SAM" id="MobiDB-lite"/>
    </source>
</evidence>
<sequence length="693" mass="74398">MVLLEPEVSGVLHDAMVHCKKKTVVNGKATWVRMGFLIVPPEFLQPRWATAKAASDEGASSDEDSEVELSEIEGSSAPSLWRVSLQLAEPHLVLEKSWCSAMKGMLQPLLQPSSGPTAPLREPSNTADSSSKITQAVFCCSGLSVRLSSFEFQVGPLRGEWREKRLELQEARLAASLQETTVFLSSALPHWPNAELLDSDTSLAQLDISSWALRGCDMTGAAAEAGAFAEFQGFSVVSSLESESITHVEARLESLALRLAEDPLNTLRRSLEALVESGGEDAGHQLGLPGPFFHFEVKDLEMGLHLVESPLDLERDLCSTPRPSRTEDPPPWATSDSEAEEAAPESSGAAASSGAAGVTKAQLLFALKQVALTYQEVGKSHVVLGGCDLGPVEKEVEQSLARVADKAKSPLSSWSRRLPDTAVWFACQLVPAGLPRVSFRPTTWLVVGHLAQVLPANGSAVVAFLHAHHLALRGDAVSLAMGLANAASPSSVEMEGCSASTETLQTTQANDEWMASLSLAAPEMLLLPCSVFLLEPDDTATACLTTPLVLAMDPSIQVQGMRFTVFDERDQVHPVSELKRCLATCLRSEQELAEEQLEEVSPAMSLARASMQVWRSEAVNGNSAAPRNSAKRVHRGVGRIERTRSSCMDSLGGETPVKRLRVSVKRRTQTLAASAGERPLVTVDVGSPEEHGS</sequence>
<reference evidence="2 3" key="1">
    <citation type="submission" date="2024-02" db="EMBL/GenBank/DDBJ databases">
        <authorList>
            <person name="Chen Y."/>
            <person name="Shah S."/>
            <person name="Dougan E. K."/>
            <person name="Thang M."/>
            <person name="Chan C."/>
        </authorList>
    </citation>
    <scope>NUCLEOTIDE SEQUENCE [LARGE SCALE GENOMIC DNA]</scope>
</reference>
<comment type="caution">
    <text evidence="2">The sequence shown here is derived from an EMBL/GenBank/DDBJ whole genome shotgun (WGS) entry which is preliminary data.</text>
</comment>
<name>A0ABP0PX86_9DINO</name>
<organism evidence="2 3">
    <name type="scientific">Durusdinium trenchii</name>
    <dbReference type="NCBI Taxonomy" id="1381693"/>
    <lineage>
        <taxon>Eukaryota</taxon>
        <taxon>Sar</taxon>
        <taxon>Alveolata</taxon>
        <taxon>Dinophyceae</taxon>
        <taxon>Suessiales</taxon>
        <taxon>Symbiodiniaceae</taxon>
        <taxon>Durusdinium</taxon>
    </lineage>
</organism>
<accession>A0ABP0PX86</accession>
<dbReference type="Proteomes" id="UP001642464">
    <property type="component" value="Unassembled WGS sequence"/>
</dbReference>
<keyword evidence="3" id="KW-1185">Reference proteome</keyword>
<evidence type="ECO:0000313" key="2">
    <source>
        <dbReference type="EMBL" id="CAK9080620.1"/>
    </source>
</evidence>